<keyword evidence="2" id="KW-1185">Reference proteome</keyword>
<reference evidence="3" key="1">
    <citation type="submission" date="2022-11" db="UniProtKB">
        <authorList>
            <consortium name="WormBaseParasite"/>
        </authorList>
    </citation>
    <scope>IDENTIFICATION</scope>
</reference>
<evidence type="ECO:0000256" key="1">
    <source>
        <dbReference type="SAM" id="MobiDB-lite"/>
    </source>
</evidence>
<dbReference type="Proteomes" id="UP000887565">
    <property type="component" value="Unplaced"/>
</dbReference>
<evidence type="ECO:0000313" key="3">
    <source>
        <dbReference type="WBParaSite" id="nRc.2.0.1.t41939-RA"/>
    </source>
</evidence>
<dbReference type="AlphaFoldDB" id="A0A915KSS0"/>
<evidence type="ECO:0000313" key="2">
    <source>
        <dbReference type="Proteomes" id="UP000887565"/>
    </source>
</evidence>
<proteinExistence type="predicted"/>
<organism evidence="2 3">
    <name type="scientific">Romanomermis culicivorax</name>
    <name type="common">Nematode worm</name>
    <dbReference type="NCBI Taxonomy" id="13658"/>
    <lineage>
        <taxon>Eukaryota</taxon>
        <taxon>Metazoa</taxon>
        <taxon>Ecdysozoa</taxon>
        <taxon>Nematoda</taxon>
        <taxon>Enoplea</taxon>
        <taxon>Dorylaimia</taxon>
        <taxon>Mermithida</taxon>
        <taxon>Mermithoidea</taxon>
        <taxon>Mermithidae</taxon>
        <taxon>Romanomermis</taxon>
    </lineage>
</organism>
<feature type="region of interest" description="Disordered" evidence="1">
    <location>
        <begin position="32"/>
        <end position="53"/>
    </location>
</feature>
<sequence length="119" mass="13877">MGEQAKSFTDVQQLANALPKARRVLNARKAKIRTREQPNQADPEMQPPWSPQLFNHHFDNCRSTDRSQDRYQDCTLSTDCYPQNLALLPNKFVSFQPQLLEEPLQPKPRTEMLLEQLIQ</sequence>
<accession>A0A915KSS0</accession>
<protein>
    <submittedName>
        <fullName evidence="3">Uncharacterized protein</fullName>
    </submittedName>
</protein>
<name>A0A915KSS0_ROMCU</name>
<dbReference type="WBParaSite" id="nRc.2.0.1.t41939-RA">
    <property type="protein sequence ID" value="nRc.2.0.1.t41939-RA"/>
    <property type="gene ID" value="nRc.2.0.1.g41939"/>
</dbReference>